<dbReference type="Proteomes" id="UP000251485">
    <property type="component" value="Unassembled WGS sequence"/>
</dbReference>
<evidence type="ECO:0000313" key="7">
    <source>
        <dbReference type="Proteomes" id="UP000195540"/>
    </source>
</evidence>
<dbReference type="PROSITE" id="PS50893">
    <property type="entry name" value="ABC_TRANSPORTER_2"/>
    <property type="match status" value="2"/>
</dbReference>
<dbReference type="InterPro" id="IPR003593">
    <property type="entry name" value="AAA+_ATPase"/>
</dbReference>
<dbReference type="PANTHER" id="PTHR19211">
    <property type="entry name" value="ATP-BINDING TRANSPORT PROTEIN-RELATED"/>
    <property type="match status" value="1"/>
</dbReference>
<protein>
    <submittedName>
        <fullName evidence="5 6">ABC transporter</fullName>
    </submittedName>
</protein>
<evidence type="ECO:0000256" key="2">
    <source>
        <dbReference type="ARBA" id="ARBA00022741"/>
    </source>
</evidence>
<dbReference type="RefSeq" id="WP_004251211.1">
    <property type="nucleotide sequence ID" value="NZ_BGKS01000020.1"/>
</dbReference>
<dbReference type="STRING" id="584.AOUC001_09395"/>
<evidence type="ECO:0000256" key="1">
    <source>
        <dbReference type="ARBA" id="ARBA00022737"/>
    </source>
</evidence>
<reference evidence="6 8" key="2">
    <citation type="submission" date="2018-06" db="EMBL/GenBank/DDBJ databases">
        <authorList>
            <consortium name="Pathogen Informatics"/>
            <person name="Doyle S."/>
        </authorList>
    </citation>
    <scope>NUCLEOTIDE SEQUENCE [LARGE SCALE GENOMIC DNA]</scope>
    <source>
        <strain evidence="6 8">NCTC10975</strain>
    </source>
</reference>
<reference evidence="5 7" key="1">
    <citation type="submission" date="2017-05" db="EMBL/GenBank/DDBJ databases">
        <title>Whole genome sequencing of Proteus mirabilis AR_0155.</title>
        <authorList>
            <person name="Conlan S."/>
            <person name="Thomas P.J."/>
            <person name="Mullikin J."/>
            <person name="Frank K.M."/>
            <person name="Segre J.A."/>
        </authorList>
    </citation>
    <scope>NUCLEOTIDE SEQUENCE [LARGE SCALE GENOMIC DNA]</scope>
    <source>
        <strain evidence="5 7">AR_0155</strain>
    </source>
</reference>
<dbReference type="EMBL" id="CP021694">
    <property type="protein sequence ID" value="ARX34931.1"/>
    <property type="molecule type" value="Genomic_DNA"/>
</dbReference>
<keyword evidence="1" id="KW-0677">Repeat</keyword>
<feature type="domain" description="ABC transporter" evidence="4">
    <location>
        <begin position="298"/>
        <end position="514"/>
    </location>
</feature>
<dbReference type="InterPro" id="IPR003439">
    <property type="entry name" value="ABC_transporter-like_ATP-bd"/>
</dbReference>
<dbReference type="SMART" id="SM00382">
    <property type="entry name" value="AAA"/>
    <property type="match status" value="2"/>
</dbReference>
<organism evidence="6 8">
    <name type="scientific">Proteus mirabilis</name>
    <dbReference type="NCBI Taxonomy" id="584"/>
    <lineage>
        <taxon>Bacteria</taxon>
        <taxon>Pseudomonadati</taxon>
        <taxon>Pseudomonadota</taxon>
        <taxon>Gammaproteobacteria</taxon>
        <taxon>Enterobacterales</taxon>
        <taxon>Morganellaceae</taxon>
        <taxon>Proteus</taxon>
    </lineage>
</organism>
<accession>A0A1Z1SWV3</accession>
<keyword evidence="3 6" id="KW-0067">ATP-binding</keyword>
<dbReference type="InterPro" id="IPR027417">
    <property type="entry name" value="P-loop_NTPase"/>
</dbReference>
<dbReference type="Pfam" id="PF00005">
    <property type="entry name" value="ABC_tran"/>
    <property type="match status" value="2"/>
</dbReference>
<dbReference type="InterPro" id="IPR017871">
    <property type="entry name" value="ABC_transporter-like_CS"/>
</dbReference>
<dbReference type="CDD" id="cd03221">
    <property type="entry name" value="ABCF_EF-3"/>
    <property type="match status" value="2"/>
</dbReference>
<evidence type="ECO:0000313" key="6">
    <source>
        <dbReference type="EMBL" id="SPZ03079.1"/>
    </source>
</evidence>
<evidence type="ECO:0000259" key="4">
    <source>
        <dbReference type="PROSITE" id="PS50893"/>
    </source>
</evidence>
<dbReference type="InterPro" id="IPR050611">
    <property type="entry name" value="ABCF"/>
</dbReference>
<dbReference type="PANTHER" id="PTHR19211:SF14">
    <property type="entry name" value="ATP-BINDING CASSETTE SUB-FAMILY F MEMBER 1"/>
    <property type="match status" value="1"/>
</dbReference>
<dbReference type="PROSITE" id="PS00211">
    <property type="entry name" value="ABC_TRANSPORTER_1"/>
    <property type="match status" value="1"/>
</dbReference>
<evidence type="ECO:0000256" key="3">
    <source>
        <dbReference type="ARBA" id="ARBA00022840"/>
    </source>
</evidence>
<name>A0A1Z1SWV3_PROMI</name>
<dbReference type="Proteomes" id="UP000195540">
    <property type="component" value="Chromosome"/>
</dbReference>
<dbReference type="SUPFAM" id="SSF52540">
    <property type="entry name" value="P-loop containing nucleoside triphosphate hydrolases"/>
    <property type="match status" value="2"/>
</dbReference>
<evidence type="ECO:0000313" key="8">
    <source>
        <dbReference type="Proteomes" id="UP000251485"/>
    </source>
</evidence>
<dbReference type="GO" id="GO:0005524">
    <property type="term" value="F:ATP binding"/>
    <property type="evidence" value="ECO:0007669"/>
    <property type="project" value="UniProtKB-KW"/>
</dbReference>
<keyword evidence="2" id="KW-0547">Nucleotide-binding</keyword>
<feature type="domain" description="ABC transporter" evidence="4">
    <location>
        <begin position="5"/>
        <end position="232"/>
    </location>
</feature>
<dbReference type="EMBL" id="UAUE01000033">
    <property type="protein sequence ID" value="SPZ03079.1"/>
    <property type="molecule type" value="Genomic_DNA"/>
</dbReference>
<evidence type="ECO:0000313" key="5">
    <source>
        <dbReference type="EMBL" id="ARX34931.1"/>
    </source>
</evidence>
<gene>
    <name evidence="6" type="primary">yheS_5</name>
    <name evidence="5" type="ORF">AM402_12500</name>
    <name evidence="6" type="ORF">NCTC10975_04761</name>
</gene>
<proteinExistence type="predicted"/>
<sequence length="580" mass="65497">MSTLLSTQNLSFHNNHGILLSNISLALTKGEKIGLIGYNGCGKSTLLKLLSHQLIPTDGSITIANQVIMAYVEQQLPSELQSMRLIDAVLHKLPEELRISESWRSELLLSEMGFKANEINLLVSQLSGGQHTRLLLARALILQPDLLLLDEPSNHLDLPTILWLETFLTQWRGSFILVSHDNRLLDKVTNCTWIIRDKTLSVFRLPCSQARQEQEAQDISAQHRCDAQQKEIDRIAQSAKQLAIWGKVYDNESLSRKAKQMEKQIVRLKDEQVDVTEGNQWTLQLSGTILRADRLLELHQLSVIPAPDAPILYTIDNQRIKSGDRVAIVGANGTGKSSLLKMIWSSFHGSTTSTENMIRLHPRVELGYYDQSLAQLNDNDTLADALKPFAPLLDEQRKMALINAGFVYSRHNQQVKSLSGGERARLLFIGLSLAKYSLLMLDEPTNHLDMEGKQALAEQIQRFSGGILLVSHDRELIEKSCNRFWYIHNGILSEHHDIETIYQLISQQDMSSVSNEQNGHHAPSVEIVKHHNEDELLMKLIALEDKLNADLARKSAHQKPILQAQWQAEIEILKQQLDLA</sequence>
<dbReference type="AlphaFoldDB" id="A0A1Z1SWV3"/>
<dbReference type="Gene3D" id="3.40.50.300">
    <property type="entry name" value="P-loop containing nucleotide triphosphate hydrolases"/>
    <property type="match status" value="2"/>
</dbReference>
<dbReference type="GO" id="GO:0016887">
    <property type="term" value="F:ATP hydrolysis activity"/>
    <property type="evidence" value="ECO:0007669"/>
    <property type="project" value="InterPro"/>
</dbReference>